<dbReference type="InterPro" id="IPR027417">
    <property type="entry name" value="P-loop_NTPase"/>
</dbReference>
<feature type="compositionally biased region" description="Basic and acidic residues" evidence="1">
    <location>
        <begin position="603"/>
        <end position="615"/>
    </location>
</feature>
<name>A0A0F7SVJ4_PHARH</name>
<dbReference type="Pfam" id="PF13191">
    <property type="entry name" value="AAA_16"/>
    <property type="match status" value="1"/>
</dbReference>
<evidence type="ECO:0000259" key="2">
    <source>
        <dbReference type="Pfam" id="PF13191"/>
    </source>
</evidence>
<dbReference type="GO" id="GO:0016787">
    <property type="term" value="F:hydrolase activity"/>
    <property type="evidence" value="ECO:0007669"/>
    <property type="project" value="UniProtKB-KW"/>
</dbReference>
<accession>A0A0F7SVJ4</accession>
<proteinExistence type="predicted"/>
<evidence type="ECO:0000256" key="1">
    <source>
        <dbReference type="SAM" id="MobiDB-lite"/>
    </source>
</evidence>
<reference evidence="4" key="1">
    <citation type="submission" date="2014-08" db="EMBL/GenBank/DDBJ databases">
        <authorList>
            <person name="Sharma Rahul"/>
            <person name="Thines Marco"/>
        </authorList>
    </citation>
    <scope>NUCLEOTIDE SEQUENCE</scope>
</reference>
<feature type="domain" description="AAA protein C-terminal winged helix" evidence="3">
    <location>
        <begin position="432"/>
        <end position="560"/>
    </location>
</feature>
<dbReference type="PANTHER" id="PTHR36168:SF1">
    <property type="entry name" value="ORC1-LIKE AAA ATPASE DOMAIN-CONTAINING PROTEIN"/>
    <property type="match status" value="1"/>
</dbReference>
<dbReference type="InterPro" id="IPR056808">
    <property type="entry name" value="HTH_AAA"/>
</dbReference>
<feature type="domain" description="Orc1-like AAA ATPase" evidence="2">
    <location>
        <begin position="187"/>
        <end position="326"/>
    </location>
</feature>
<sequence>MSLFCKLVRPRAAPAVRLLSFAQFSSINKIQPSTLDRLASISLIRSYVSSPFAPNPSPSPNIPDLGPDESPKRDSPKSNDGSKKGGFFPSFTSSPMLDAALTTCVGLFLVFGSGMAYLEWYKFIVLYRMEKAFAPGYDPALELSQDTSSLRSKRRKRRQLEKAGLDPDSVDSDDKEKRPDHIVRFEQALVDRIVSGKESGKYYLISGPKGTGKSTMILDSMRAIKADGAAFVEAHPDLEVFRLRFGKALNYDFFEDWQGGLFSRADPRNGGPSLDIERALNKLEKVALRYTKKQGRPLCLVFNDIHLFPNDDEGHRLLHQLQQRAEAWSDAGICTMVFTTDDFWPYEMLRKNASRMRILSVYDLPHATALRALRDLRLDTFPQQDPPKESVLRECVKLVGGRTSYLTRIARAKDMMEEAQFMVRSEREFLMSQIGLIPDVDDDKMEEMKWSSSSWLLLRALAQAKETLTSSSHSNEVIEQPATEDNPSLLGYVTFGRARQVMTRGDYLNRLDHLNIISIDVNHHVRPDSHVTLEAIKSIINEDRFDDFLDSVMDRVSAIESLGRTRELFLKEPFQIEAIRGKNGGFRVVGLGPVEDDDDADGGDDKKDGGDEKGGSRAIAVDLGSGGWRI</sequence>
<dbReference type="PANTHER" id="PTHR36168">
    <property type="entry name" value="CHROMOSOME 1, WHOLE GENOME SHOTGUN SEQUENCE"/>
    <property type="match status" value="1"/>
</dbReference>
<dbReference type="AlphaFoldDB" id="A0A0F7SVJ4"/>
<feature type="region of interest" description="Disordered" evidence="1">
    <location>
        <begin position="52"/>
        <end position="85"/>
    </location>
</feature>
<evidence type="ECO:0000259" key="3">
    <source>
        <dbReference type="Pfam" id="PF24913"/>
    </source>
</evidence>
<dbReference type="Pfam" id="PF24913">
    <property type="entry name" value="WHD_AAA_fung"/>
    <property type="match status" value="1"/>
</dbReference>
<protein>
    <submittedName>
        <fullName evidence="4">p-loop containing nucleoside triphosphate hydrolase</fullName>
    </submittedName>
</protein>
<dbReference type="EMBL" id="LN483157">
    <property type="protein sequence ID" value="CED83973.1"/>
    <property type="molecule type" value="Genomic_DNA"/>
</dbReference>
<dbReference type="InterPro" id="IPR041664">
    <property type="entry name" value="AAA_16"/>
</dbReference>
<feature type="region of interest" description="Disordered" evidence="1">
    <location>
        <begin position="593"/>
        <end position="630"/>
    </location>
</feature>
<evidence type="ECO:0000313" key="4">
    <source>
        <dbReference type="EMBL" id="CED83973.1"/>
    </source>
</evidence>
<dbReference type="SUPFAM" id="SSF52540">
    <property type="entry name" value="P-loop containing nucleoside triphosphate hydrolases"/>
    <property type="match status" value="1"/>
</dbReference>
<dbReference type="Gene3D" id="3.40.50.300">
    <property type="entry name" value="P-loop containing nucleotide triphosphate hydrolases"/>
    <property type="match status" value="1"/>
</dbReference>
<feature type="region of interest" description="Disordered" evidence="1">
    <location>
        <begin position="145"/>
        <end position="177"/>
    </location>
</feature>
<keyword evidence="4" id="KW-0378">Hydrolase</keyword>
<organism evidence="4">
    <name type="scientific">Phaffia rhodozyma</name>
    <name type="common">Yeast</name>
    <name type="synonym">Xanthophyllomyces dendrorhous</name>
    <dbReference type="NCBI Taxonomy" id="264483"/>
    <lineage>
        <taxon>Eukaryota</taxon>
        <taxon>Fungi</taxon>
        <taxon>Dikarya</taxon>
        <taxon>Basidiomycota</taxon>
        <taxon>Agaricomycotina</taxon>
        <taxon>Tremellomycetes</taxon>
        <taxon>Cystofilobasidiales</taxon>
        <taxon>Mrakiaceae</taxon>
        <taxon>Phaffia</taxon>
    </lineage>
</organism>
<feature type="compositionally biased region" description="Basic and acidic residues" evidence="1">
    <location>
        <begin position="69"/>
        <end position="83"/>
    </location>
</feature>